<dbReference type="GeneID" id="89532140"/>
<dbReference type="PROSITE" id="PS50983">
    <property type="entry name" value="FE_B12_PBP"/>
    <property type="match status" value="1"/>
</dbReference>
<dbReference type="RefSeq" id="WP_131885921.1">
    <property type="nucleotide sequence ID" value="NZ_CP143053.1"/>
</dbReference>
<comment type="caution">
    <text evidence="4">The sequence shown here is derived from an EMBL/GenBank/DDBJ whole genome shotgun (WGS) entry which is preliminary data.</text>
</comment>
<dbReference type="EMBL" id="SMCX01000013">
    <property type="protein sequence ID" value="TCW23373.1"/>
    <property type="molecule type" value="Genomic_DNA"/>
</dbReference>
<dbReference type="InterPro" id="IPR002491">
    <property type="entry name" value="ABC_transptr_periplasmic_BD"/>
</dbReference>
<evidence type="ECO:0000259" key="3">
    <source>
        <dbReference type="PROSITE" id="PS50983"/>
    </source>
</evidence>
<evidence type="ECO:0000313" key="5">
    <source>
        <dbReference type="Proteomes" id="UP000295805"/>
    </source>
</evidence>
<accession>A0A4R3ZSW8</accession>
<dbReference type="InterPro" id="IPR050902">
    <property type="entry name" value="ABC_Transporter_SBP"/>
</dbReference>
<dbReference type="SUPFAM" id="SSF53807">
    <property type="entry name" value="Helical backbone' metal receptor"/>
    <property type="match status" value="1"/>
</dbReference>
<reference evidence="4 5" key="1">
    <citation type="submission" date="2019-03" db="EMBL/GenBank/DDBJ databases">
        <title>Root nodule microbial communities of legume samples collected from USA, Mexico and Botswana.</title>
        <authorList>
            <person name="Hirsch A."/>
        </authorList>
    </citation>
    <scope>NUCLEOTIDE SEQUENCE [LARGE SCALE GENOMIC DNA]</scope>
    <source>
        <strain evidence="4 5">55</strain>
    </source>
</reference>
<evidence type="ECO:0000256" key="2">
    <source>
        <dbReference type="SAM" id="SignalP"/>
    </source>
</evidence>
<dbReference type="Gene3D" id="3.40.50.1980">
    <property type="entry name" value="Nitrogenase molybdenum iron protein domain"/>
    <property type="match status" value="2"/>
</dbReference>
<dbReference type="AlphaFoldDB" id="A0A4R3ZSW8"/>
<sequence length="332" mass="35861">MFRHHPRTALAALLVTGIALAGCSRGEALESGGAAEPFAEPVTISNCEREATYTGPPQRIVSMNDHVTETLIQLGAGDRIVGMGYGDQNDVLPEVADQFHAIPSLAEEYPTWEQIVDLEPDLVVAGMRSAFDEKEGRSRDALESAGINTFLFSEYCGEGFPDLSMLETDFSQLGRVLGVEQGARDLTDRIRGQVEDVRATLDAAGVTGIPTFFYDSGEAEPMTIGGVGIGQLIGEYAGADNIFSEGDKPYLKTTWEVLGERQPEAIVVLDYGATSADDKIAYLRAQPVMATTPAIREDRIVVVPLADFFESSRMATSVETIARELHPHAFGQ</sequence>
<organism evidence="4 5">
    <name type="scientific">Dietzia cinnamea</name>
    <dbReference type="NCBI Taxonomy" id="321318"/>
    <lineage>
        <taxon>Bacteria</taxon>
        <taxon>Bacillati</taxon>
        <taxon>Actinomycetota</taxon>
        <taxon>Actinomycetes</taxon>
        <taxon>Mycobacteriales</taxon>
        <taxon>Dietziaceae</taxon>
        <taxon>Dietzia</taxon>
    </lineage>
</organism>
<name>A0A4R3ZSW8_9ACTN</name>
<comment type="similarity">
    <text evidence="1">Belongs to the bacterial solute-binding protein 8 family.</text>
</comment>
<proteinExistence type="inferred from homology"/>
<dbReference type="PANTHER" id="PTHR30535">
    <property type="entry name" value="VITAMIN B12-BINDING PROTEIN"/>
    <property type="match status" value="1"/>
</dbReference>
<feature type="domain" description="Fe/B12 periplasmic-binding" evidence="3">
    <location>
        <begin position="59"/>
        <end position="332"/>
    </location>
</feature>
<dbReference type="Proteomes" id="UP000295805">
    <property type="component" value="Unassembled WGS sequence"/>
</dbReference>
<dbReference type="Pfam" id="PF01497">
    <property type="entry name" value="Peripla_BP_2"/>
    <property type="match status" value="1"/>
</dbReference>
<keyword evidence="2" id="KW-0732">Signal</keyword>
<feature type="chain" id="PRO_5039078404" evidence="2">
    <location>
        <begin position="22"/>
        <end position="332"/>
    </location>
</feature>
<dbReference type="PANTHER" id="PTHR30535:SF7">
    <property type="entry name" value="IRON(III) DICITRATE-BINDING PROTEIN"/>
    <property type="match status" value="1"/>
</dbReference>
<evidence type="ECO:0000256" key="1">
    <source>
        <dbReference type="ARBA" id="ARBA00008814"/>
    </source>
</evidence>
<dbReference type="PROSITE" id="PS51257">
    <property type="entry name" value="PROKAR_LIPOPROTEIN"/>
    <property type="match status" value="1"/>
</dbReference>
<gene>
    <name evidence="4" type="ORF">EDD19_11363</name>
</gene>
<protein>
    <submittedName>
        <fullName evidence="4">Iron complex transport system substrate-binding protein</fullName>
    </submittedName>
</protein>
<feature type="signal peptide" evidence="2">
    <location>
        <begin position="1"/>
        <end position="21"/>
    </location>
</feature>
<evidence type="ECO:0000313" key="4">
    <source>
        <dbReference type="EMBL" id="TCW23373.1"/>
    </source>
</evidence>